<proteinExistence type="predicted"/>
<dbReference type="CDD" id="cd05399">
    <property type="entry name" value="NT_Rel-Spo_like"/>
    <property type="match status" value="1"/>
</dbReference>
<name>A0A923LR44_9FIRM</name>
<dbReference type="EMBL" id="JACOPH010000006">
    <property type="protein sequence ID" value="MBC5714361.1"/>
    <property type="molecule type" value="Genomic_DNA"/>
</dbReference>
<dbReference type="SMART" id="SM00954">
    <property type="entry name" value="RelA_SpoT"/>
    <property type="match status" value="1"/>
</dbReference>
<dbReference type="InterPro" id="IPR043519">
    <property type="entry name" value="NT_sf"/>
</dbReference>
<evidence type="ECO:0000313" key="3">
    <source>
        <dbReference type="EMBL" id="MBC5714361.1"/>
    </source>
</evidence>
<gene>
    <name evidence="3" type="ORF">H8S17_09075</name>
</gene>
<protein>
    <submittedName>
        <fullName evidence="3">GTP pyrophosphokinase</fullName>
    </submittedName>
</protein>
<evidence type="ECO:0000313" key="4">
    <source>
        <dbReference type="Proteomes" id="UP000606720"/>
    </source>
</evidence>
<dbReference type="SUPFAM" id="SSF81301">
    <property type="entry name" value="Nucleotidyltransferase"/>
    <property type="match status" value="1"/>
</dbReference>
<sequence>MTKVKEKSKKGKERITIDTLVKGLSDPLFLLQKKQTVRHVEFILEMIDYELSTKYKRIVTQKIEHRIKSPDSIARKLIKKGYEVSFENAIQKLNDIVGIRVVCLYSDDVYKIAELLKQQKDFILIKEKDYIKNPKKSGYQSLHLILDIPLIYKDTTQLQRVEIQIRTVAMDFWAAVDNQICYKKDPEDMKKSEEELKNYSTVISTMDKQMLELRKRVEKM</sequence>
<evidence type="ECO:0000259" key="2">
    <source>
        <dbReference type="SMART" id="SM00954"/>
    </source>
</evidence>
<reference evidence="3" key="1">
    <citation type="submission" date="2020-08" db="EMBL/GenBank/DDBJ databases">
        <title>Genome public.</title>
        <authorList>
            <person name="Liu C."/>
            <person name="Sun Q."/>
        </authorList>
    </citation>
    <scope>NUCLEOTIDE SEQUENCE</scope>
    <source>
        <strain evidence="3">BX1005</strain>
    </source>
</reference>
<evidence type="ECO:0000256" key="1">
    <source>
        <dbReference type="ARBA" id="ARBA00004976"/>
    </source>
</evidence>
<dbReference type="InterPro" id="IPR007685">
    <property type="entry name" value="RelA_SpoT"/>
</dbReference>
<dbReference type="InterPro" id="IPR052366">
    <property type="entry name" value="GTP_Pyrophosphokinase"/>
</dbReference>
<dbReference type="Proteomes" id="UP000606720">
    <property type="component" value="Unassembled WGS sequence"/>
</dbReference>
<dbReference type="GO" id="GO:0015969">
    <property type="term" value="P:guanosine tetraphosphate metabolic process"/>
    <property type="evidence" value="ECO:0007669"/>
    <property type="project" value="InterPro"/>
</dbReference>
<dbReference type="PANTHER" id="PTHR47837">
    <property type="entry name" value="GTP PYROPHOSPHOKINASE YJBM"/>
    <property type="match status" value="1"/>
</dbReference>
<dbReference type="PANTHER" id="PTHR47837:SF2">
    <property type="entry name" value="GTP PYROPHOSPHOKINASE YWAC"/>
    <property type="match status" value="1"/>
</dbReference>
<dbReference type="Pfam" id="PF04607">
    <property type="entry name" value="RelA_SpoT"/>
    <property type="match status" value="1"/>
</dbReference>
<dbReference type="Gene3D" id="1.10.287.860">
    <property type="entry name" value="Nucleotidyltransferase"/>
    <property type="match status" value="1"/>
</dbReference>
<accession>A0A923LR44</accession>
<comment type="caution">
    <text evidence="3">The sequence shown here is derived from an EMBL/GenBank/DDBJ whole genome shotgun (WGS) entry which is preliminary data.</text>
</comment>
<dbReference type="RefSeq" id="WP_178052290.1">
    <property type="nucleotide sequence ID" value="NZ_JACOPH010000006.1"/>
</dbReference>
<dbReference type="AlphaFoldDB" id="A0A923LR44"/>
<feature type="domain" description="RelA/SpoT" evidence="2">
    <location>
        <begin position="65"/>
        <end position="188"/>
    </location>
</feature>
<dbReference type="Gene3D" id="3.30.460.10">
    <property type="entry name" value="Beta Polymerase, domain 2"/>
    <property type="match status" value="1"/>
</dbReference>
<organism evidence="3 4">
    <name type="scientific">Roseburia zhanii</name>
    <dbReference type="NCBI Taxonomy" id="2763064"/>
    <lineage>
        <taxon>Bacteria</taxon>
        <taxon>Bacillati</taxon>
        <taxon>Bacillota</taxon>
        <taxon>Clostridia</taxon>
        <taxon>Lachnospirales</taxon>
        <taxon>Lachnospiraceae</taxon>
        <taxon>Roseburia</taxon>
    </lineage>
</organism>
<keyword evidence="4" id="KW-1185">Reference proteome</keyword>
<comment type="pathway">
    <text evidence="1">Purine metabolism; ppGpp biosynthesis; ppGpp from GTP: step 1/2.</text>
</comment>